<reference evidence="1 2" key="1">
    <citation type="journal article" date="2018" name="Sci. Rep.">
        <title>Genomic signatures of local adaptation to the degree of environmental predictability in rotifers.</title>
        <authorList>
            <person name="Franch-Gras L."/>
            <person name="Hahn C."/>
            <person name="Garcia-Roger E.M."/>
            <person name="Carmona M.J."/>
            <person name="Serra M."/>
            <person name="Gomez A."/>
        </authorList>
    </citation>
    <scope>NUCLEOTIDE SEQUENCE [LARGE SCALE GENOMIC DNA]</scope>
    <source>
        <strain evidence="1">HYR1</strain>
    </source>
</reference>
<dbReference type="AlphaFoldDB" id="A0A3M7Q2F3"/>
<sequence>MYIIQLKVNRFVQYWLIIILKKSELGLNVEDNIFPNNSPFSSAILKSSMACLIGVIEGYGSFDWKMKYIRWVI</sequence>
<proteinExistence type="predicted"/>
<gene>
    <name evidence="1" type="ORF">BpHYR1_018469</name>
</gene>
<comment type="caution">
    <text evidence="1">The sequence shown here is derived from an EMBL/GenBank/DDBJ whole genome shotgun (WGS) entry which is preliminary data.</text>
</comment>
<organism evidence="1 2">
    <name type="scientific">Brachionus plicatilis</name>
    <name type="common">Marine rotifer</name>
    <name type="synonym">Brachionus muelleri</name>
    <dbReference type="NCBI Taxonomy" id="10195"/>
    <lineage>
        <taxon>Eukaryota</taxon>
        <taxon>Metazoa</taxon>
        <taxon>Spiralia</taxon>
        <taxon>Gnathifera</taxon>
        <taxon>Rotifera</taxon>
        <taxon>Eurotatoria</taxon>
        <taxon>Monogononta</taxon>
        <taxon>Pseudotrocha</taxon>
        <taxon>Ploima</taxon>
        <taxon>Brachionidae</taxon>
        <taxon>Brachionus</taxon>
    </lineage>
</organism>
<dbReference type="Proteomes" id="UP000276133">
    <property type="component" value="Unassembled WGS sequence"/>
</dbReference>
<dbReference type="EMBL" id="REGN01007703">
    <property type="protein sequence ID" value="RNA05493.1"/>
    <property type="molecule type" value="Genomic_DNA"/>
</dbReference>
<accession>A0A3M7Q2F3</accession>
<protein>
    <submittedName>
        <fullName evidence="1">Uncharacterized protein</fullName>
    </submittedName>
</protein>
<name>A0A3M7Q2F3_BRAPC</name>
<evidence type="ECO:0000313" key="1">
    <source>
        <dbReference type="EMBL" id="RNA05493.1"/>
    </source>
</evidence>
<evidence type="ECO:0000313" key="2">
    <source>
        <dbReference type="Proteomes" id="UP000276133"/>
    </source>
</evidence>
<keyword evidence="2" id="KW-1185">Reference proteome</keyword>